<dbReference type="InterPro" id="IPR006091">
    <property type="entry name" value="Acyl-CoA_Oxase/DH_mid-dom"/>
</dbReference>
<comment type="similarity">
    <text evidence="2 6">Belongs to the acyl-CoA dehydrogenase family.</text>
</comment>
<evidence type="ECO:0000259" key="7">
    <source>
        <dbReference type="Pfam" id="PF00441"/>
    </source>
</evidence>
<accession>A0A137Z6Z3</accession>
<keyword evidence="4 6" id="KW-0274">FAD</keyword>
<dbReference type="CDD" id="cd00567">
    <property type="entry name" value="ACAD"/>
    <property type="match status" value="1"/>
</dbReference>
<evidence type="ECO:0000256" key="1">
    <source>
        <dbReference type="ARBA" id="ARBA00001974"/>
    </source>
</evidence>
<dbReference type="Gene3D" id="1.10.540.10">
    <property type="entry name" value="Acyl-CoA dehydrogenase/oxidase, N-terminal domain"/>
    <property type="match status" value="1"/>
</dbReference>
<dbReference type="InterPro" id="IPR037069">
    <property type="entry name" value="AcylCoA_DH/ox_N_sf"/>
</dbReference>
<dbReference type="Proteomes" id="UP000070409">
    <property type="component" value="Unassembled WGS sequence"/>
</dbReference>
<reference evidence="10 11" key="1">
    <citation type="submission" date="2016-02" db="EMBL/GenBank/DDBJ databases">
        <authorList>
            <person name="Teng J.L."/>
            <person name="Tang Y."/>
            <person name="Huang Y."/>
            <person name="Guo F."/>
            <person name="Wei W."/>
            <person name="Chen J.H."/>
            <person name="Wong S.Y."/>
            <person name="Lau S.K."/>
            <person name="Woo P.C."/>
        </authorList>
    </citation>
    <scope>NUCLEOTIDE SEQUENCE [LARGE SCALE GENOMIC DNA]</scope>
    <source>
        <strain evidence="10 11">JCM 13375</strain>
    </source>
</reference>
<keyword evidence="5 6" id="KW-0560">Oxidoreductase</keyword>
<evidence type="ECO:0000313" key="10">
    <source>
        <dbReference type="EMBL" id="KXO93955.1"/>
    </source>
</evidence>
<dbReference type="Pfam" id="PF02770">
    <property type="entry name" value="Acyl-CoA_dh_M"/>
    <property type="match status" value="1"/>
</dbReference>
<evidence type="ECO:0000259" key="9">
    <source>
        <dbReference type="Pfam" id="PF02771"/>
    </source>
</evidence>
<evidence type="ECO:0000313" key="11">
    <source>
        <dbReference type="Proteomes" id="UP000070409"/>
    </source>
</evidence>
<evidence type="ECO:0000256" key="4">
    <source>
        <dbReference type="ARBA" id="ARBA00022827"/>
    </source>
</evidence>
<dbReference type="InterPro" id="IPR046373">
    <property type="entry name" value="Acyl-CoA_Oxase/DH_mid-dom_sf"/>
</dbReference>
<proteinExistence type="inferred from homology"/>
<dbReference type="PANTHER" id="PTHR43884">
    <property type="entry name" value="ACYL-COA DEHYDROGENASE"/>
    <property type="match status" value="1"/>
</dbReference>
<protein>
    <submittedName>
        <fullName evidence="10">Pimeloyl-CoA dehydrogenase small subunit</fullName>
    </submittedName>
</protein>
<feature type="domain" description="Acyl-CoA oxidase/dehydrogenase middle" evidence="8">
    <location>
        <begin position="122"/>
        <end position="219"/>
    </location>
</feature>
<dbReference type="InterPro" id="IPR036250">
    <property type="entry name" value="AcylCo_DH-like_C"/>
</dbReference>
<dbReference type="SUPFAM" id="SSF56645">
    <property type="entry name" value="Acyl-CoA dehydrogenase NM domain-like"/>
    <property type="match status" value="1"/>
</dbReference>
<dbReference type="PANTHER" id="PTHR43884:SF20">
    <property type="entry name" value="ACYL-COA DEHYDROGENASE FADE28"/>
    <property type="match status" value="1"/>
</dbReference>
<dbReference type="Pfam" id="PF02771">
    <property type="entry name" value="Acyl-CoA_dh_N"/>
    <property type="match status" value="1"/>
</dbReference>
<evidence type="ECO:0000256" key="6">
    <source>
        <dbReference type="RuleBase" id="RU362125"/>
    </source>
</evidence>
<comment type="cofactor">
    <cofactor evidence="1 6">
        <name>FAD</name>
        <dbReference type="ChEBI" id="CHEBI:57692"/>
    </cofactor>
</comment>
<dbReference type="Gene3D" id="2.40.110.10">
    <property type="entry name" value="Butyryl-CoA Dehydrogenase, subunit A, domain 2"/>
    <property type="match status" value="1"/>
</dbReference>
<feature type="domain" description="Acyl-CoA dehydrogenase/oxidase N-terminal" evidence="9">
    <location>
        <begin position="6"/>
        <end position="85"/>
    </location>
</feature>
<name>A0A137Z6Z3_9ACTN</name>
<keyword evidence="3 6" id="KW-0285">Flavoprotein</keyword>
<sequence>MDFTLTDEQSMLRDAVRSYLAGRYPLVESRSAARSEAGWQPAVWEAFASDLGILAATLPESVGGLGGGPEEMMVIAEELGRALVVEPYTGTVVVGAALLRGSGGPAADAVLSAVAAGDARIAVALTEPESGREPWDVQATAVRDGDGYVLSGAKIVVADLPLATHLIVVARTTGDRLDREGLSLFLVEFDPQAPPAGADARYFRTIDDHHTGDLVLTDVRVPAAALLGAEGRAWELVERALDDGAAAVCSEAVGIMRRVLEETVEYTRNRRQFGVPIGSFQALQHRMVDMALEVEQSVAAAYLAVLNLDAEPRVRGRAVSAAKITIARAARFVGQNAVQLHGGMGLTEELAIGHCFKRLTVIETEFGSATDHLHRYAEAVGG</sequence>
<dbReference type="Gene3D" id="1.20.140.10">
    <property type="entry name" value="Butyryl-CoA Dehydrogenase, subunit A, domain 3"/>
    <property type="match status" value="1"/>
</dbReference>
<comment type="caution">
    <text evidence="10">The sequence shown here is derived from an EMBL/GenBank/DDBJ whole genome shotgun (WGS) entry which is preliminary data.</text>
</comment>
<dbReference type="InterPro" id="IPR009100">
    <property type="entry name" value="AcylCoA_DH/oxidase_NM_dom_sf"/>
</dbReference>
<gene>
    <name evidence="10" type="ORF">AXK61_05325</name>
</gene>
<dbReference type="RefSeq" id="WP_068746440.1">
    <property type="nucleotide sequence ID" value="NZ_LSRE01000034.1"/>
</dbReference>
<dbReference type="Pfam" id="PF00441">
    <property type="entry name" value="Acyl-CoA_dh_1"/>
    <property type="match status" value="1"/>
</dbReference>
<evidence type="ECO:0000256" key="5">
    <source>
        <dbReference type="ARBA" id="ARBA00023002"/>
    </source>
</evidence>
<dbReference type="SUPFAM" id="SSF47203">
    <property type="entry name" value="Acyl-CoA dehydrogenase C-terminal domain-like"/>
    <property type="match status" value="1"/>
</dbReference>
<dbReference type="InterPro" id="IPR013786">
    <property type="entry name" value="AcylCoA_DH/ox_N"/>
</dbReference>
<keyword evidence="11" id="KW-1185">Reference proteome</keyword>
<evidence type="ECO:0000256" key="3">
    <source>
        <dbReference type="ARBA" id="ARBA00022630"/>
    </source>
</evidence>
<feature type="domain" description="Acyl-CoA dehydrogenase/oxidase C-terminal" evidence="7">
    <location>
        <begin position="234"/>
        <end position="369"/>
    </location>
</feature>
<evidence type="ECO:0000256" key="2">
    <source>
        <dbReference type="ARBA" id="ARBA00009347"/>
    </source>
</evidence>
<organism evidence="10 11">
    <name type="scientific">Tsukamurella pseudospumae</name>
    <dbReference type="NCBI Taxonomy" id="239498"/>
    <lineage>
        <taxon>Bacteria</taxon>
        <taxon>Bacillati</taxon>
        <taxon>Actinomycetota</taxon>
        <taxon>Actinomycetes</taxon>
        <taxon>Mycobacteriales</taxon>
        <taxon>Tsukamurellaceae</taxon>
        <taxon>Tsukamurella</taxon>
    </lineage>
</organism>
<dbReference type="EMBL" id="LSRE01000034">
    <property type="protein sequence ID" value="KXO93955.1"/>
    <property type="molecule type" value="Genomic_DNA"/>
</dbReference>
<evidence type="ECO:0000259" key="8">
    <source>
        <dbReference type="Pfam" id="PF02770"/>
    </source>
</evidence>
<dbReference type="InterPro" id="IPR009075">
    <property type="entry name" value="AcylCo_DH/oxidase_C"/>
</dbReference>